<dbReference type="Gene3D" id="3.40.50.300">
    <property type="entry name" value="P-loop containing nucleotide triphosphate hydrolases"/>
    <property type="match status" value="1"/>
</dbReference>
<dbReference type="EC" id="6.3.4.3" evidence="8"/>
<dbReference type="FunFam" id="3.30.1510.10:FF:000001">
    <property type="entry name" value="Formate--tetrahydrofolate ligase"/>
    <property type="match status" value="1"/>
</dbReference>
<dbReference type="KEGG" id="dtn:DTL3_1432"/>
<dbReference type="EMBL" id="LN824141">
    <property type="protein sequence ID" value="CEP78726.1"/>
    <property type="molecule type" value="Genomic_DNA"/>
</dbReference>
<proteinExistence type="inferred from homology"/>
<evidence type="ECO:0000256" key="7">
    <source>
        <dbReference type="ARBA" id="ARBA00061363"/>
    </source>
</evidence>
<dbReference type="HOGENOM" id="CLU_003601_3_3_0"/>
<organism evidence="9 10">
    <name type="scientific">Defluviitoga tunisiensis</name>
    <dbReference type="NCBI Taxonomy" id="1006576"/>
    <lineage>
        <taxon>Bacteria</taxon>
        <taxon>Thermotogati</taxon>
        <taxon>Thermotogota</taxon>
        <taxon>Thermotogae</taxon>
        <taxon>Petrotogales</taxon>
        <taxon>Petrotogaceae</taxon>
        <taxon>Defluviitoga</taxon>
    </lineage>
</organism>
<comment type="catalytic activity">
    <reaction evidence="6 8">
        <text>(6S)-5,6,7,8-tetrahydrofolate + formate + ATP = (6R)-10-formyltetrahydrofolate + ADP + phosphate</text>
        <dbReference type="Rhea" id="RHEA:20221"/>
        <dbReference type="ChEBI" id="CHEBI:15740"/>
        <dbReference type="ChEBI" id="CHEBI:30616"/>
        <dbReference type="ChEBI" id="CHEBI:43474"/>
        <dbReference type="ChEBI" id="CHEBI:57453"/>
        <dbReference type="ChEBI" id="CHEBI:195366"/>
        <dbReference type="ChEBI" id="CHEBI:456216"/>
        <dbReference type="EC" id="6.3.4.3"/>
    </reaction>
</comment>
<keyword evidence="3 8" id="KW-0436">Ligase</keyword>
<dbReference type="STRING" id="1006576.DTL3_1432"/>
<dbReference type="HAMAP" id="MF_01543">
    <property type="entry name" value="FTHFS"/>
    <property type="match status" value="1"/>
</dbReference>
<accession>A0A0C7NLF6</accession>
<keyword evidence="4 8" id="KW-0547">Nucleotide-binding</keyword>
<dbReference type="Gene3D" id="3.10.410.10">
    <property type="entry name" value="Formyltetrahydrofolate synthetase, domain 3"/>
    <property type="match status" value="1"/>
</dbReference>
<dbReference type="PROSITE" id="PS00721">
    <property type="entry name" value="FTHFS_1"/>
    <property type="match status" value="1"/>
</dbReference>
<sequence>MLTDIEIARSAKMRKIVSIANELDIPEEYYNLHGKYIAKVSHQYLNELDFKKDGKLIMVTAITPTPAGEGKTTTSIGLSMAINKLQKNSIVTLREPSLGPVMGIKGGAAGGGYAQVLPMEDINLHFTGDIHAVTTAHNLISAIVDTYIKYDKLNIDSTRVLWPRAMDMNDRSLRDIVVGLGGKNNGYPREDSFVITTASEIMAILCLSKDLEDLKERLSRIVVARNKEGDPITVKDLEISGALAVLLKDAINPNLVQTIENTPAFVHGGPFANIAHGTNAITSTKLALKLSDYVVTESGFGSDLGAEKFYDFVCPTFGLHPSATVLVATIRALKYHGGQSKSALSIPDLDSLKKGLPNLQVHIENLKKFNLPVIVAINKFETDSQEEIKLVLDFVKDLGVECSVNESYEKGSEGAVDLAEKVIKSCEKDSELKTIYNFEDELEIKIDKLVKNIYRAGRVEYTSEAIQSMKFLKKYGYDKLPIIMAKTQYSISDDPHKLGFPKDYTFTIRDFELSAGAGFIVGLAGDMLRMPGLSKVPNAVNIDIDKNGNIIGLY</sequence>
<dbReference type="GO" id="GO:0004329">
    <property type="term" value="F:formate-tetrahydrofolate ligase activity"/>
    <property type="evidence" value="ECO:0007669"/>
    <property type="project" value="UniProtKB-UniRule"/>
</dbReference>
<evidence type="ECO:0000313" key="9">
    <source>
        <dbReference type="EMBL" id="CEP78726.1"/>
    </source>
</evidence>
<keyword evidence="10" id="KW-1185">Reference proteome</keyword>
<evidence type="ECO:0000256" key="8">
    <source>
        <dbReference type="HAMAP-Rule" id="MF_01543"/>
    </source>
</evidence>
<evidence type="ECO:0000256" key="5">
    <source>
        <dbReference type="ARBA" id="ARBA00022840"/>
    </source>
</evidence>
<evidence type="ECO:0000256" key="6">
    <source>
        <dbReference type="ARBA" id="ARBA00049033"/>
    </source>
</evidence>
<evidence type="ECO:0000256" key="2">
    <source>
        <dbReference type="ARBA" id="ARBA00022563"/>
    </source>
</evidence>
<protein>
    <recommendedName>
        <fullName evidence="8">Formate--tetrahydrofolate ligase</fullName>
        <ecNumber evidence="8">6.3.4.3</ecNumber>
    </recommendedName>
    <alternativeName>
        <fullName evidence="8">Formyltetrahydrofolate synthetase</fullName>
        <shortName evidence="8">FHS</shortName>
        <shortName evidence="8">FTHFS</shortName>
    </alternativeName>
</protein>
<dbReference type="Gene3D" id="3.30.1510.10">
    <property type="entry name" value="Domain 2, N(10)-formyltetrahydrofolate synthetase"/>
    <property type="match status" value="1"/>
</dbReference>
<dbReference type="RefSeq" id="WP_045088119.1">
    <property type="nucleotide sequence ID" value="NZ_LN824141.1"/>
</dbReference>
<evidence type="ECO:0000256" key="3">
    <source>
        <dbReference type="ARBA" id="ARBA00022598"/>
    </source>
</evidence>
<dbReference type="InterPro" id="IPR000559">
    <property type="entry name" value="Formate_THF_ligase"/>
</dbReference>
<dbReference type="OrthoDB" id="9761733at2"/>
<dbReference type="Proteomes" id="UP000032809">
    <property type="component" value="Chromosome I"/>
</dbReference>
<dbReference type="GO" id="GO:0005524">
    <property type="term" value="F:ATP binding"/>
    <property type="evidence" value="ECO:0007669"/>
    <property type="project" value="UniProtKB-UniRule"/>
</dbReference>
<dbReference type="NCBIfam" id="NF010030">
    <property type="entry name" value="PRK13505.1"/>
    <property type="match status" value="1"/>
</dbReference>
<dbReference type="GO" id="GO:0035999">
    <property type="term" value="P:tetrahydrofolate interconversion"/>
    <property type="evidence" value="ECO:0007669"/>
    <property type="project" value="UniProtKB-UniRule"/>
</dbReference>
<dbReference type="PATRIC" id="fig|1006576.9.peg.1430"/>
<dbReference type="InterPro" id="IPR020628">
    <property type="entry name" value="Formate_THF_ligase_CS"/>
</dbReference>
<gene>
    <name evidence="8 9" type="primary">fhs</name>
    <name evidence="9" type="ORF">DTL3_1432</name>
</gene>
<dbReference type="UniPathway" id="UPA00193"/>
<evidence type="ECO:0000256" key="1">
    <source>
        <dbReference type="ARBA" id="ARBA00004777"/>
    </source>
</evidence>
<comment type="pathway">
    <text evidence="1 8">One-carbon metabolism; tetrahydrofolate interconversion.</text>
</comment>
<evidence type="ECO:0000256" key="4">
    <source>
        <dbReference type="ARBA" id="ARBA00022741"/>
    </source>
</evidence>
<name>A0A0C7NLF6_DEFTU</name>
<reference evidence="10" key="1">
    <citation type="submission" date="2014-11" db="EMBL/GenBank/DDBJ databases">
        <authorList>
            <person name="Wibberg D."/>
        </authorList>
    </citation>
    <scope>NUCLEOTIDE SEQUENCE [LARGE SCALE GENOMIC DNA]</scope>
    <source>
        <strain evidence="10">L3</strain>
    </source>
</reference>
<keyword evidence="2 8" id="KW-0554">One-carbon metabolism</keyword>
<dbReference type="Pfam" id="PF01268">
    <property type="entry name" value="FTHFS"/>
    <property type="match status" value="1"/>
</dbReference>
<dbReference type="PROSITE" id="PS00722">
    <property type="entry name" value="FTHFS_2"/>
    <property type="match status" value="1"/>
</dbReference>
<evidence type="ECO:0000313" key="10">
    <source>
        <dbReference type="Proteomes" id="UP000032809"/>
    </source>
</evidence>
<keyword evidence="5 8" id="KW-0067">ATP-binding</keyword>
<dbReference type="InterPro" id="IPR027417">
    <property type="entry name" value="P-loop_NTPase"/>
</dbReference>
<dbReference type="AlphaFoldDB" id="A0A0C7NLF6"/>
<dbReference type="SUPFAM" id="SSF52540">
    <property type="entry name" value="P-loop containing nucleoside triphosphate hydrolases"/>
    <property type="match status" value="1"/>
</dbReference>
<feature type="binding site" evidence="8">
    <location>
        <begin position="65"/>
        <end position="72"/>
    </location>
    <ligand>
        <name>ATP</name>
        <dbReference type="ChEBI" id="CHEBI:30616"/>
    </ligand>
</feature>
<dbReference type="CDD" id="cd00477">
    <property type="entry name" value="FTHFS"/>
    <property type="match status" value="1"/>
</dbReference>
<comment type="similarity">
    <text evidence="7 8">Belongs to the formate--tetrahydrofolate ligase family.</text>
</comment>